<dbReference type="PANTHER" id="PTHR39550:SF1">
    <property type="entry name" value="SLL0658 PROTEIN"/>
    <property type="match status" value="1"/>
</dbReference>
<sequence length="173" mass="18917">MNFLLIYRMPKTEIIVINTAPIISLVAALGDLDVLQLYTQVLVPFEVCQELLAGGKSGFAVAEFEAATWLQKWLTPLNISPLLLNSLDLGEASVIQLALNESIQTVCIDETVGRRIARLSGLKLTGSIGILLRAKQEGYPVLMRQAIERMINRGIRLSETVIAVALQQAGETD</sequence>
<proteinExistence type="predicted"/>
<dbReference type="HOGENOM" id="CLU_115769_0_0_3"/>
<dbReference type="Proteomes" id="UP000001191">
    <property type="component" value="Chromosome"/>
</dbReference>
<evidence type="ECO:0000313" key="2">
    <source>
        <dbReference type="Proteomes" id="UP000001191"/>
    </source>
</evidence>
<protein>
    <recommendedName>
        <fullName evidence="3">DUF3368 domain-containing protein</fullName>
    </recommendedName>
</protein>
<organism evidence="1 2">
    <name type="scientific">Nostoc punctiforme (strain ATCC 29133 / PCC 73102)</name>
    <dbReference type="NCBI Taxonomy" id="63737"/>
    <lineage>
        <taxon>Bacteria</taxon>
        <taxon>Bacillati</taxon>
        <taxon>Cyanobacteriota</taxon>
        <taxon>Cyanophyceae</taxon>
        <taxon>Nostocales</taxon>
        <taxon>Nostocaceae</taxon>
        <taxon>Nostoc</taxon>
    </lineage>
</organism>
<dbReference type="PANTHER" id="PTHR39550">
    <property type="entry name" value="SLL0658 PROTEIN"/>
    <property type="match status" value="1"/>
</dbReference>
<dbReference type="KEGG" id="npu:Npun_R6331"/>
<dbReference type="PhylomeDB" id="B2IX69"/>
<dbReference type="STRING" id="63737.Npun_R6331"/>
<accession>B2IX69</accession>
<dbReference type="EMBL" id="CP001037">
    <property type="protein sequence ID" value="ACC84604.1"/>
    <property type="molecule type" value="Genomic_DNA"/>
</dbReference>
<evidence type="ECO:0008006" key="3">
    <source>
        <dbReference type="Google" id="ProtNLM"/>
    </source>
</evidence>
<keyword evidence="2" id="KW-1185">Reference proteome</keyword>
<dbReference type="InterPro" id="IPR021799">
    <property type="entry name" value="PIN-like_prokaryotic"/>
</dbReference>
<reference evidence="2" key="1">
    <citation type="submission" date="2008-04" db="EMBL/GenBank/DDBJ databases">
        <title>Complete sequence of chromosome of Nostoc punctiforme ATCC 29133.</title>
        <authorList>
            <consortium name="US DOE Joint Genome Institute"/>
            <person name="Copeland A."/>
            <person name="Lucas S."/>
            <person name="Lapidus A."/>
            <person name="Glavina del Rio T."/>
            <person name="Dalin E."/>
            <person name="Tice H."/>
            <person name="Pitluck S."/>
            <person name="Chain P."/>
            <person name="Malfatti S."/>
            <person name="Shin M."/>
            <person name="Vergez L."/>
            <person name="Schmutz J."/>
            <person name="Larimer F."/>
            <person name="Land M."/>
            <person name="Hauser L."/>
            <person name="Kyrpides N."/>
            <person name="Kim E."/>
            <person name="Meeks J.C."/>
            <person name="Elhai J."/>
            <person name="Campbell E.L."/>
            <person name="Thiel T."/>
            <person name="Longmire J."/>
            <person name="Potts M."/>
            <person name="Atlas R."/>
        </authorList>
    </citation>
    <scope>NUCLEOTIDE SEQUENCE [LARGE SCALE GENOMIC DNA]</scope>
    <source>
        <strain evidence="2">ATCC 29133 / PCC 73102</strain>
    </source>
</reference>
<reference evidence="1 2" key="2">
    <citation type="journal article" date="2013" name="Plant Physiol.">
        <title>A Nostoc punctiforme Sugar Transporter Necessary to Establish a Cyanobacterium-Plant Symbiosis.</title>
        <authorList>
            <person name="Ekman M."/>
            <person name="Picossi S."/>
            <person name="Campbell E.L."/>
            <person name="Meeks J.C."/>
            <person name="Flores E."/>
        </authorList>
    </citation>
    <scope>NUCLEOTIDE SEQUENCE [LARGE SCALE GENOMIC DNA]</scope>
    <source>
        <strain evidence="2">ATCC 29133 / PCC 73102</strain>
    </source>
</reference>
<name>B2IX69_NOSP7</name>
<dbReference type="eggNOG" id="COG2405">
    <property type="taxonomic scope" value="Bacteria"/>
</dbReference>
<dbReference type="Pfam" id="PF11848">
    <property type="entry name" value="DUF3368"/>
    <property type="match status" value="1"/>
</dbReference>
<gene>
    <name evidence="1" type="ordered locus">Npun_R6331</name>
</gene>
<evidence type="ECO:0000313" key="1">
    <source>
        <dbReference type="EMBL" id="ACC84604.1"/>
    </source>
</evidence>
<dbReference type="AlphaFoldDB" id="B2IX69"/>
<dbReference type="EnsemblBacteria" id="ACC84604">
    <property type="protein sequence ID" value="ACC84604"/>
    <property type="gene ID" value="Npun_R6331"/>
</dbReference>